<accession>A0A6A5WEY9</accession>
<organism evidence="1 2">
    <name type="scientific">Amniculicola lignicola CBS 123094</name>
    <dbReference type="NCBI Taxonomy" id="1392246"/>
    <lineage>
        <taxon>Eukaryota</taxon>
        <taxon>Fungi</taxon>
        <taxon>Dikarya</taxon>
        <taxon>Ascomycota</taxon>
        <taxon>Pezizomycotina</taxon>
        <taxon>Dothideomycetes</taxon>
        <taxon>Pleosporomycetidae</taxon>
        <taxon>Pleosporales</taxon>
        <taxon>Amniculicolaceae</taxon>
        <taxon>Amniculicola</taxon>
    </lineage>
</organism>
<evidence type="ECO:0000313" key="1">
    <source>
        <dbReference type="EMBL" id="KAF1999339.1"/>
    </source>
</evidence>
<evidence type="ECO:0000313" key="2">
    <source>
        <dbReference type="Proteomes" id="UP000799779"/>
    </source>
</evidence>
<dbReference type="Proteomes" id="UP000799779">
    <property type="component" value="Unassembled WGS sequence"/>
</dbReference>
<dbReference type="AlphaFoldDB" id="A0A6A5WEY9"/>
<sequence length="166" mass="18602">MFHRERFDGLLYTWSHYLAQNMPHTPCGMTSMKMREYSTGILGNYCICSAVQVRRSRLGRLYCGVMSRVIRIFVNGQLEPGTAPRLEINHPSAVVISTKHCLGPCISRSLLFPSFRRLRSFLTYLQASTSLTCPDDKRSVKHVLIPVVLSCPTTPRRGPLCGSAGP</sequence>
<reference evidence="1" key="1">
    <citation type="journal article" date="2020" name="Stud. Mycol.">
        <title>101 Dothideomycetes genomes: a test case for predicting lifestyles and emergence of pathogens.</title>
        <authorList>
            <person name="Haridas S."/>
            <person name="Albert R."/>
            <person name="Binder M."/>
            <person name="Bloem J."/>
            <person name="Labutti K."/>
            <person name="Salamov A."/>
            <person name="Andreopoulos B."/>
            <person name="Baker S."/>
            <person name="Barry K."/>
            <person name="Bills G."/>
            <person name="Bluhm B."/>
            <person name="Cannon C."/>
            <person name="Castanera R."/>
            <person name="Culley D."/>
            <person name="Daum C."/>
            <person name="Ezra D."/>
            <person name="Gonzalez J."/>
            <person name="Henrissat B."/>
            <person name="Kuo A."/>
            <person name="Liang C."/>
            <person name="Lipzen A."/>
            <person name="Lutzoni F."/>
            <person name="Magnuson J."/>
            <person name="Mondo S."/>
            <person name="Nolan M."/>
            <person name="Ohm R."/>
            <person name="Pangilinan J."/>
            <person name="Park H.-J."/>
            <person name="Ramirez L."/>
            <person name="Alfaro M."/>
            <person name="Sun H."/>
            <person name="Tritt A."/>
            <person name="Yoshinaga Y."/>
            <person name="Zwiers L.-H."/>
            <person name="Turgeon B."/>
            <person name="Goodwin S."/>
            <person name="Spatafora J."/>
            <person name="Crous P."/>
            <person name="Grigoriev I."/>
        </authorList>
    </citation>
    <scope>NUCLEOTIDE SEQUENCE</scope>
    <source>
        <strain evidence="1">CBS 123094</strain>
    </source>
</reference>
<gene>
    <name evidence="1" type="ORF">P154DRAFT_229534</name>
</gene>
<name>A0A6A5WEY9_9PLEO</name>
<proteinExistence type="predicted"/>
<keyword evidence="2" id="KW-1185">Reference proteome</keyword>
<dbReference type="EMBL" id="ML977596">
    <property type="protein sequence ID" value="KAF1999339.1"/>
    <property type="molecule type" value="Genomic_DNA"/>
</dbReference>
<protein>
    <submittedName>
        <fullName evidence="1">Uncharacterized protein</fullName>
    </submittedName>
</protein>